<feature type="domain" description="ORC1/DEAH AAA+ ATPase" evidence="1">
    <location>
        <begin position="111"/>
        <end position="288"/>
    </location>
</feature>
<name>A0ABW7GSL8_9BURK</name>
<dbReference type="InterPro" id="IPR049945">
    <property type="entry name" value="AAA_22"/>
</dbReference>
<reference evidence="2 3" key="1">
    <citation type="submission" date="2024-08" db="EMBL/GenBank/DDBJ databases">
        <authorList>
            <person name="Lu H."/>
        </authorList>
    </citation>
    <scope>NUCLEOTIDE SEQUENCE [LARGE SCALE GENOMIC DNA]</scope>
    <source>
        <strain evidence="2 3">BYS87W</strain>
    </source>
</reference>
<evidence type="ECO:0000259" key="1">
    <source>
        <dbReference type="Pfam" id="PF13401"/>
    </source>
</evidence>
<evidence type="ECO:0000313" key="2">
    <source>
        <dbReference type="EMBL" id="MFG6464977.1"/>
    </source>
</evidence>
<protein>
    <submittedName>
        <fullName evidence="2">AAA family ATPase</fullName>
    </submittedName>
</protein>
<dbReference type="RefSeq" id="WP_394379709.1">
    <property type="nucleotide sequence ID" value="NZ_JBIGIB010000001.1"/>
</dbReference>
<gene>
    <name evidence="2" type="ORF">ACG01O_00005</name>
</gene>
<organism evidence="2 3">
    <name type="scientific">Pelomonas baiyunensis</name>
    <dbReference type="NCBI Taxonomy" id="3299026"/>
    <lineage>
        <taxon>Bacteria</taxon>
        <taxon>Pseudomonadati</taxon>
        <taxon>Pseudomonadota</taxon>
        <taxon>Betaproteobacteria</taxon>
        <taxon>Burkholderiales</taxon>
        <taxon>Sphaerotilaceae</taxon>
        <taxon>Roseateles</taxon>
    </lineage>
</organism>
<keyword evidence="3" id="KW-1185">Reference proteome</keyword>
<accession>A0ABW7GSL8</accession>
<comment type="caution">
    <text evidence="2">The sequence shown here is derived from an EMBL/GenBank/DDBJ whole genome shotgun (WGS) entry which is preliminary data.</text>
</comment>
<proteinExistence type="predicted"/>
<dbReference type="EMBL" id="JBIGIB010000001">
    <property type="protein sequence ID" value="MFG6464977.1"/>
    <property type="molecule type" value="Genomic_DNA"/>
</dbReference>
<evidence type="ECO:0000313" key="3">
    <source>
        <dbReference type="Proteomes" id="UP001606303"/>
    </source>
</evidence>
<sequence>MAKLNLVDPYEGNILTRNLGPILSREQALAKLRLVPAVPGDMSGVPKHVRLHMLMVVRDLHLPSLEGARVLETTDLVIRQGYRYRDPAAAATWAVVSNDPLAALRPRAPAMAAVVVGHSGVGKTVAIHKAFDCYGCQVIVHETFPRLKGSHYQMVHLSVDVPASGRAVDLAANLMIAWDDAVARVLPAEVRRFAASLAKERRDGAKMMDEWRQVAVAHFLGGLHLDEVQNFFKIPSLERRRKSTAGKGGKSDANEMALELSIIEDQALKNVLTLANTWQIPLIASGTPDGVGALTKRLSNVQRFVTSGYHKMSEFLSATDPFFIAFMDTLGQFQYVVKRLPIDDELRDLVFTLTAGIQRLIVALWIAAHRVAFERKEDSLRLEDFKKAAATYLAPVAAAVAALLSKDPLRMRAYEDLMPRDDGYWVTFWTGVSSL</sequence>
<dbReference type="Proteomes" id="UP001606303">
    <property type="component" value="Unassembled WGS sequence"/>
</dbReference>
<dbReference type="Pfam" id="PF13401">
    <property type="entry name" value="AAA_22"/>
    <property type="match status" value="1"/>
</dbReference>